<dbReference type="Gene3D" id="1.20.1530.20">
    <property type="match status" value="1"/>
</dbReference>
<protein>
    <recommendedName>
        <fullName evidence="4">Bile acid:sodium symporter</fullName>
    </recommendedName>
</protein>
<feature type="transmembrane region" description="Helical" evidence="1">
    <location>
        <begin position="201"/>
        <end position="221"/>
    </location>
</feature>
<feature type="transmembrane region" description="Helical" evidence="1">
    <location>
        <begin position="160"/>
        <end position="180"/>
    </location>
</feature>
<feature type="transmembrane region" description="Helical" evidence="1">
    <location>
        <begin position="99"/>
        <end position="121"/>
    </location>
</feature>
<feature type="transmembrane region" description="Helical" evidence="1">
    <location>
        <begin position="74"/>
        <end position="93"/>
    </location>
</feature>
<dbReference type="EMBL" id="RCNT01000002">
    <property type="protein sequence ID" value="RMA43050.1"/>
    <property type="molecule type" value="Genomic_DNA"/>
</dbReference>
<keyword evidence="1" id="KW-1133">Transmembrane helix</keyword>
<dbReference type="InterPro" id="IPR038770">
    <property type="entry name" value="Na+/solute_symporter_sf"/>
</dbReference>
<name>A0A3L9YJS7_9RHOB</name>
<dbReference type="OrthoDB" id="8477735at2"/>
<keyword evidence="1" id="KW-0472">Membrane</keyword>
<accession>A0A3L9YJS7</accession>
<proteinExistence type="predicted"/>
<dbReference type="RefSeq" id="WP_121896986.1">
    <property type="nucleotide sequence ID" value="NZ_RCNT01000002.1"/>
</dbReference>
<evidence type="ECO:0000313" key="3">
    <source>
        <dbReference type="Proteomes" id="UP000281343"/>
    </source>
</evidence>
<evidence type="ECO:0000313" key="2">
    <source>
        <dbReference type="EMBL" id="RMA43050.1"/>
    </source>
</evidence>
<dbReference type="Proteomes" id="UP000281343">
    <property type="component" value="Unassembled WGS sequence"/>
</dbReference>
<evidence type="ECO:0008006" key="4">
    <source>
        <dbReference type="Google" id="ProtNLM"/>
    </source>
</evidence>
<feature type="transmembrane region" description="Helical" evidence="1">
    <location>
        <begin position="227"/>
        <end position="250"/>
    </location>
</feature>
<keyword evidence="3" id="KW-1185">Reference proteome</keyword>
<evidence type="ECO:0000256" key="1">
    <source>
        <dbReference type="SAM" id="Phobius"/>
    </source>
</evidence>
<feature type="transmembrane region" description="Helical" evidence="1">
    <location>
        <begin position="133"/>
        <end position="154"/>
    </location>
</feature>
<gene>
    <name evidence="2" type="ORF">D9R08_05280</name>
</gene>
<keyword evidence="1" id="KW-0812">Transmembrane</keyword>
<sequence>MIRWTGRALQVFARHGRLTLVAGLIAGLALPGLAAAMQPWLPQMVAVLLTVTAFRIGHRAAFGAFADLRWSLPAVLILQLALPLAMIAAAAGLGLSGTALTLALVLACAAPTISGGASLAIILRQDPARMMQFLILGTAIFPLTIIPVLMAVPVAVSPVALAWVALRTLAIILGAAALGFGLRRWLLPNPDARQIRAMDGAAILFFAIIVVGLMAALGPLLRTDPGLALLWALAAFALSFGLQAIVLLALHRSRLAAVSGPLALAAGNRNIALFLIALPPEVTGPIMIFIACWQLPMYLTPILLPRLYRLTPATG</sequence>
<feature type="transmembrane region" description="Helical" evidence="1">
    <location>
        <begin position="44"/>
        <end position="62"/>
    </location>
</feature>
<dbReference type="AlphaFoldDB" id="A0A3L9YJS7"/>
<reference evidence="2 3" key="1">
    <citation type="submission" date="2018-10" db="EMBL/GenBank/DDBJ databases">
        <authorList>
            <person name="Jung H.S."/>
            <person name="Jeon C.O."/>
        </authorList>
    </citation>
    <scope>NUCLEOTIDE SEQUENCE [LARGE SCALE GENOMIC DNA]</scope>
    <source>
        <strain evidence="2 3">MA-7-27</strain>
    </source>
</reference>
<comment type="caution">
    <text evidence="2">The sequence shown here is derived from an EMBL/GenBank/DDBJ whole genome shotgun (WGS) entry which is preliminary data.</text>
</comment>
<organism evidence="2 3">
    <name type="scientific">Rhodophyticola porphyridii</name>
    <dbReference type="NCBI Taxonomy" id="1852017"/>
    <lineage>
        <taxon>Bacteria</taxon>
        <taxon>Pseudomonadati</taxon>
        <taxon>Pseudomonadota</taxon>
        <taxon>Alphaproteobacteria</taxon>
        <taxon>Rhodobacterales</taxon>
        <taxon>Roseobacteraceae</taxon>
        <taxon>Rhodophyticola</taxon>
    </lineage>
</organism>